<dbReference type="InterPro" id="IPR035094">
    <property type="entry name" value="EgtD"/>
</dbReference>
<dbReference type="Proteomes" id="UP001158067">
    <property type="component" value="Unassembled WGS sequence"/>
</dbReference>
<feature type="domain" description="GST N-terminal" evidence="3">
    <location>
        <begin position="74"/>
        <end position="160"/>
    </location>
</feature>
<protein>
    <submittedName>
        <fullName evidence="4">Dimethylhistidine N-methyltransferase</fullName>
    </submittedName>
</protein>
<accession>A0ABY1QB83</accession>
<reference evidence="4 5" key="1">
    <citation type="submission" date="2017-05" db="EMBL/GenBank/DDBJ databases">
        <authorList>
            <person name="Varghese N."/>
            <person name="Submissions S."/>
        </authorList>
    </citation>
    <scope>NUCLEOTIDE SEQUENCE [LARGE SCALE GENOMIC DNA]</scope>
    <source>
        <strain evidence="4 5">DSM 25457</strain>
    </source>
</reference>
<organism evidence="4 5">
    <name type="scientific">Neorhodopirellula lusitana</name>
    <dbReference type="NCBI Taxonomy" id="445327"/>
    <lineage>
        <taxon>Bacteria</taxon>
        <taxon>Pseudomonadati</taxon>
        <taxon>Planctomycetota</taxon>
        <taxon>Planctomycetia</taxon>
        <taxon>Pirellulales</taxon>
        <taxon>Pirellulaceae</taxon>
        <taxon>Neorhodopirellula</taxon>
    </lineage>
</organism>
<proteinExistence type="predicted"/>
<keyword evidence="1" id="KW-0489">Methyltransferase</keyword>
<dbReference type="InterPro" id="IPR029063">
    <property type="entry name" value="SAM-dependent_MTases_sf"/>
</dbReference>
<dbReference type="InterPro" id="IPR004045">
    <property type="entry name" value="Glutathione_S-Trfase_N"/>
</dbReference>
<sequence>MNPTIETVTPTDRFLHDVVSGLSGAQKTLPCKYLYDECGSQLFDKICETDEYYPTRTELGIMKRNAKSIADQIGSGVMLVEYGSGSSTKTRILLDALDTPVAYVPVDISEEHLLKTADGLRSAYPDTEILPVVADFTKPFTLPQSEQPCSHVALYFPGSTIGNFTPEEAGELLKFMSSTLGPKGGLLIGIDLQKEASIIEAAYNDQAGITAEFNLNLLTRINSELDGDFDIDQFKHRAIYNPSEHRIEISIVSLRDQQVRLDDKEFHFRTGESILTEYSHKYTIEGFTQFASLFGFALHHHWTDNRNYFGLLHLVLD</sequence>
<evidence type="ECO:0000313" key="5">
    <source>
        <dbReference type="Proteomes" id="UP001158067"/>
    </source>
</evidence>
<dbReference type="InterPro" id="IPR019257">
    <property type="entry name" value="MeTrfase_dom"/>
</dbReference>
<evidence type="ECO:0000313" key="4">
    <source>
        <dbReference type="EMBL" id="SMP61632.1"/>
    </source>
</evidence>
<evidence type="ECO:0000256" key="1">
    <source>
        <dbReference type="ARBA" id="ARBA00022603"/>
    </source>
</evidence>
<dbReference type="SUPFAM" id="SSF53335">
    <property type="entry name" value="S-adenosyl-L-methionine-dependent methyltransferases"/>
    <property type="match status" value="1"/>
</dbReference>
<keyword evidence="2" id="KW-0808">Transferase</keyword>
<dbReference type="NCBIfam" id="TIGR03438">
    <property type="entry name" value="egtD_ergothio"/>
    <property type="match status" value="1"/>
</dbReference>
<comment type="caution">
    <text evidence="4">The sequence shown here is derived from an EMBL/GenBank/DDBJ whole genome shotgun (WGS) entry which is preliminary data.</text>
</comment>
<name>A0ABY1QB83_9BACT</name>
<dbReference type="PIRSF" id="PIRSF018005">
    <property type="entry name" value="UCP018005"/>
    <property type="match status" value="1"/>
</dbReference>
<evidence type="ECO:0000259" key="3">
    <source>
        <dbReference type="PROSITE" id="PS50404"/>
    </source>
</evidence>
<dbReference type="Gene3D" id="3.40.50.150">
    <property type="entry name" value="Vaccinia Virus protein VP39"/>
    <property type="match status" value="1"/>
</dbReference>
<dbReference type="EMBL" id="FXUG01000007">
    <property type="protein sequence ID" value="SMP61632.1"/>
    <property type="molecule type" value="Genomic_DNA"/>
</dbReference>
<dbReference type="RefSeq" id="WP_283433212.1">
    <property type="nucleotide sequence ID" value="NZ_FXUG01000007.1"/>
</dbReference>
<dbReference type="InterPro" id="IPR051128">
    <property type="entry name" value="EgtD_Methyltrsf_superfamily"/>
</dbReference>
<keyword evidence="5" id="KW-1185">Reference proteome</keyword>
<evidence type="ECO:0000256" key="2">
    <source>
        <dbReference type="ARBA" id="ARBA00022679"/>
    </source>
</evidence>
<dbReference type="PANTHER" id="PTHR43397">
    <property type="entry name" value="ERGOTHIONEINE BIOSYNTHESIS PROTEIN 1"/>
    <property type="match status" value="1"/>
</dbReference>
<dbReference type="PANTHER" id="PTHR43397:SF1">
    <property type="entry name" value="ERGOTHIONEINE BIOSYNTHESIS PROTEIN 1"/>
    <property type="match status" value="1"/>
</dbReference>
<dbReference type="PROSITE" id="PS50404">
    <property type="entry name" value="GST_NTER"/>
    <property type="match status" value="1"/>
</dbReference>
<gene>
    <name evidence="4" type="ORF">SAMN06265222_107135</name>
</gene>
<dbReference type="InterPro" id="IPR017804">
    <property type="entry name" value="MeTrfase_EgtD-like"/>
</dbReference>
<dbReference type="Pfam" id="PF10017">
    <property type="entry name" value="Methyltransf_33"/>
    <property type="match status" value="1"/>
</dbReference>